<accession>A0A2H9U0C6</accession>
<reference evidence="1 2" key="1">
    <citation type="submission" date="2017-11" db="EMBL/GenBank/DDBJ databases">
        <title>Draft genome sequence of environmental isolate Aeromonas cavernicola sp. nov. MDC 2508.</title>
        <authorList>
            <person name="Colston S.M."/>
            <person name="Navarro A."/>
            <person name="Martinez-Murcia A.J."/>
            <person name="Graf J."/>
        </authorList>
    </citation>
    <scope>NUCLEOTIDE SEQUENCE [LARGE SCALE GENOMIC DNA]</scope>
    <source>
        <strain evidence="1 2">MDC 2508</strain>
    </source>
</reference>
<dbReference type="GO" id="GO:0016301">
    <property type="term" value="F:kinase activity"/>
    <property type="evidence" value="ECO:0007669"/>
    <property type="project" value="UniProtKB-KW"/>
</dbReference>
<organism evidence="1 2">
    <name type="scientific">Aeromonas cavernicola</name>
    <dbReference type="NCBI Taxonomy" id="1006623"/>
    <lineage>
        <taxon>Bacteria</taxon>
        <taxon>Pseudomonadati</taxon>
        <taxon>Pseudomonadota</taxon>
        <taxon>Gammaproteobacteria</taxon>
        <taxon>Aeromonadales</taxon>
        <taxon>Aeromonadaceae</taxon>
        <taxon>Aeromonas</taxon>
    </lineage>
</organism>
<dbReference type="OrthoDB" id="6398515at2"/>
<keyword evidence="1" id="KW-0808">Transferase</keyword>
<dbReference type="InterPro" id="IPR019660">
    <property type="entry name" value="Put_sensory_transdc_reg_YbjN"/>
</dbReference>
<name>A0A2H9U0C6_9GAMM</name>
<sequence>MEMMNIPSSEMIMRWLQQARIEHYICDQCHGIHVVSLQSVDGVQESRIFVEEEGLLFSSELELRPSALLSLVAELGRLNMEYPSLKIFLDVVDDNLPRLVVGHTVFTKAGLSAEQFVLFVQSTIAATHELVAECERLGVLNVADAAEIDVSQESVH</sequence>
<gene>
    <name evidence="1" type="ORF">CUC53_17970</name>
</gene>
<dbReference type="Proteomes" id="UP000235861">
    <property type="component" value="Unassembled WGS sequence"/>
</dbReference>
<dbReference type="AlphaFoldDB" id="A0A2H9U0C6"/>
<proteinExistence type="predicted"/>
<dbReference type="EMBL" id="PGGC01000215">
    <property type="protein sequence ID" value="PJG57463.1"/>
    <property type="molecule type" value="Genomic_DNA"/>
</dbReference>
<keyword evidence="2" id="KW-1185">Reference proteome</keyword>
<evidence type="ECO:0000313" key="1">
    <source>
        <dbReference type="EMBL" id="PJG57463.1"/>
    </source>
</evidence>
<keyword evidence="1" id="KW-0418">Kinase</keyword>
<dbReference type="Pfam" id="PF10722">
    <property type="entry name" value="YbjN"/>
    <property type="match status" value="1"/>
</dbReference>
<evidence type="ECO:0000313" key="2">
    <source>
        <dbReference type="Proteomes" id="UP000235861"/>
    </source>
</evidence>
<comment type="caution">
    <text evidence="1">The sequence shown here is derived from an EMBL/GenBank/DDBJ whole genome shotgun (WGS) entry which is preliminary data.</text>
</comment>
<protein>
    <submittedName>
        <fullName evidence="1">Histidine kinase</fullName>
    </submittedName>
</protein>